<dbReference type="SMART" id="SM00450">
    <property type="entry name" value="RHOD"/>
    <property type="match status" value="2"/>
</dbReference>
<feature type="chain" id="PRO_5041211294" description="Sulfurtransferase" evidence="3">
    <location>
        <begin position="28"/>
        <end position="309"/>
    </location>
</feature>
<dbReference type="InterPro" id="IPR051126">
    <property type="entry name" value="Thiosulfate_sulfurtransferase"/>
</dbReference>
<dbReference type="SUPFAM" id="SSF52821">
    <property type="entry name" value="Rhodanese/Cell cycle control phosphatase"/>
    <property type="match status" value="2"/>
</dbReference>
<evidence type="ECO:0000256" key="2">
    <source>
        <dbReference type="RuleBase" id="RU000507"/>
    </source>
</evidence>
<dbReference type="PROSITE" id="PS50206">
    <property type="entry name" value="RHODANESE_3"/>
    <property type="match status" value="2"/>
</dbReference>
<protein>
    <recommendedName>
        <fullName evidence="2">Sulfurtransferase</fullName>
    </recommendedName>
</protein>
<dbReference type="PROSITE" id="PS00380">
    <property type="entry name" value="RHODANESE_1"/>
    <property type="match status" value="1"/>
</dbReference>
<evidence type="ECO:0000313" key="5">
    <source>
        <dbReference type="EMBL" id="MCM8748737.1"/>
    </source>
</evidence>
<dbReference type="Gene3D" id="3.40.250.10">
    <property type="entry name" value="Rhodanese-like domain"/>
    <property type="match status" value="2"/>
</dbReference>
<evidence type="ECO:0000256" key="1">
    <source>
        <dbReference type="ARBA" id="ARBA00022737"/>
    </source>
</evidence>
<dbReference type="InterPro" id="IPR001763">
    <property type="entry name" value="Rhodanese-like_dom"/>
</dbReference>
<keyword evidence="1" id="KW-0677">Repeat</keyword>
<reference evidence="5" key="1">
    <citation type="submission" date="2022-06" db="EMBL/GenBank/DDBJ databases">
        <title>CFH 74404 Thermomicrobiaceae sp.</title>
        <authorList>
            <person name="Ming H."/>
            <person name="Li W.-J."/>
            <person name="Zhao Z."/>
        </authorList>
    </citation>
    <scope>NUCLEOTIDE SEQUENCE</scope>
    <source>
        <strain evidence="5">CFH 74404</strain>
    </source>
</reference>
<name>A0AA41WAI3_9BACT</name>
<feature type="domain" description="Rhodanese" evidence="4">
    <location>
        <begin position="54"/>
        <end position="162"/>
    </location>
</feature>
<dbReference type="AlphaFoldDB" id="A0AA41WAI3"/>
<dbReference type="PANTHER" id="PTHR43855">
    <property type="entry name" value="THIOSULFATE SULFURTRANSFERASE"/>
    <property type="match status" value="1"/>
</dbReference>
<comment type="caution">
    <text evidence="5">The sequence shown here is derived from an EMBL/GenBank/DDBJ whole genome shotgun (WGS) entry which is preliminary data.</text>
</comment>
<feature type="domain" description="Rhodanese" evidence="4">
    <location>
        <begin position="193"/>
        <end position="306"/>
    </location>
</feature>
<dbReference type="InterPro" id="IPR001307">
    <property type="entry name" value="Thiosulphate_STrfase_CS"/>
</dbReference>
<dbReference type="EMBL" id="JAMSLR010000003">
    <property type="protein sequence ID" value="MCM8748737.1"/>
    <property type="molecule type" value="Genomic_DNA"/>
</dbReference>
<dbReference type="PROSITE" id="PS00683">
    <property type="entry name" value="RHODANESE_2"/>
    <property type="match status" value="1"/>
</dbReference>
<dbReference type="RefSeq" id="WP_284056517.1">
    <property type="nucleotide sequence ID" value="NZ_JAMSLR010000003.1"/>
</dbReference>
<proteinExistence type="predicted"/>
<evidence type="ECO:0000256" key="3">
    <source>
        <dbReference type="SAM" id="SignalP"/>
    </source>
</evidence>
<gene>
    <name evidence="5" type="ORF">NET02_06225</name>
</gene>
<dbReference type="CDD" id="cd01449">
    <property type="entry name" value="TST_Repeat_2"/>
    <property type="match status" value="1"/>
</dbReference>
<organism evidence="5 6">
    <name type="scientific">Thermalbibacter longus</name>
    <dbReference type="NCBI Taxonomy" id="2951981"/>
    <lineage>
        <taxon>Bacteria</taxon>
        <taxon>Pseudomonadati</taxon>
        <taxon>Thermomicrobiota</taxon>
        <taxon>Thermomicrobia</taxon>
        <taxon>Thermomicrobiales</taxon>
        <taxon>Thermomicrobiaceae</taxon>
        <taxon>Thermalbibacter</taxon>
    </lineage>
</organism>
<evidence type="ECO:0000259" key="4">
    <source>
        <dbReference type="PROSITE" id="PS50206"/>
    </source>
</evidence>
<dbReference type="CDD" id="cd01448">
    <property type="entry name" value="TST_Repeat_1"/>
    <property type="match status" value="1"/>
</dbReference>
<evidence type="ECO:0000313" key="6">
    <source>
        <dbReference type="Proteomes" id="UP001165306"/>
    </source>
</evidence>
<keyword evidence="3" id="KW-0732">Signal</keyword>
<dbReference type="PANTHER" id="PTHR43855:SF1">
    <property type="entry name" value="THIOSULFATE SULFURTRANSFERASE"/>
    <property type="match status" value="1"/>
</dbReference>
<sequence>MARSARWRIALLALALVLAGCGTPAPAAGSLASPEVYPGGELLVLAEWLSQHLDDPALRLLDASPLHEYQAGHIPGAIHVWWQDTIEVHNDTYGMLVGEPGRAELIHRAGITPDTRVVVYDGAGNRYAARIVWTLHALGFRQVQVLQGGRQAWEAAGLPLTRRLPSSPPPGSLVQQLDYTVLIGVDDVLASLGDPAVAIVDNRTPEELRESWNGRLRLGKIPGAVMVPWTALTEPGSVPAYRDPGALRELFASQGVTPDKTVIVYGLHGPSAAQTYVALKLLGYPSVRVYDGSWAEWGARADLPLEPLS</sequence>
<dbReference type="Proteomes" id="UP001165306">
    <property type="component" value="Unassembled WGS sequence"/>
</dbReference>
<dbReference type="InterPro" id="IPR036873">
    <property type="entry name" value="Rhodanese-like_dom_sf"/>
</dbReference>
<keyword evidence="2" id="KW-0808">Transferase</keyword>
<keyword evidence="6" id="KW-1185">Reference proteome</keyword>
<dbReference type="GO" id="GO:0004792">
    <property type="term" value="F:thiosulfate-cyanide sulfurtransferase activity"/>
    <property type="evidence" value="ECO:0007669"/>
    <property type="project" value="InterPro"/>
</dbReference>
<dbReference type="Pfam" id="PF00581">
    <property type="entry name" value="Rhodanese"/>
    <property type="match status" value="2"/>
</dbReference>
<feature type="signal peptide" evidence="3">
    <location>
        <begin position="1"/>
        <end position="27"/>
    </location>
</feature>
<dbReference type="PROSITE" id="PS51257">
    <property type="entry name" value="PROKAR_LIPOPROTEIN"/>
    <property type="match status" value="1"/>
</dbReference>
<accession>A0AA41WAI3</accession>